<evidence type="ECO:0000313" key="2">
    <source>
        <dbReference type="EMBL" id="KKL50272.1"/>
    </source>
</evidence>
<dbReference type="Gene3D" id="3.60.15.10">
    <property type="entry name" value="Ribonuclease Z/Hydroxyacylglutathione hydrolase-like"/>
    <property type="match status" value="1"/>
</dbReference>
<proteinExistence type="predicted"/>
<feature type="domain" description="Metallo-beta-lactamase" evidence="1">
    <location>
        <begin position="11"/>
        <end position="180"/>
    </location>
</feature>
<dbReference type="InterPro" id="IPR001279">
    <property type="entry name" value="Metallo-B-lactamas"/>
</dbReference>
<dbReference type="EMBL" id="LAZR01032664">
    <property type="protein sequence ID" value="KKL50272.1"/>
    <property type="molecule type" value="Genomic_DNA"/>
</dbReference>
<comment type="caution">
    <text evidence="2">The sequence shown here is derived from an EMBL/GenBank/DDBJ whole genome shotgun (WGS) entry which is preliminary data.</text>
</comment>
<dbReference type="PANTHER" id="PTHR47619">
    <property type="entry name" value="METALLO-HYDROLASE YYCJ-RELATED"/>
    <property type="match status" value="1"/>
</dbReference>
<gene>
    <name evidence="2" type="ORF">LCGC14_2307180</name>
</gene>
<organism evidence="2">
    <name type="scientific">marine sediment metagenome</name>
    <dbReference type="NCBI Taxonomy" id="412755"/>
    <lineage>
        <taxon>unclassified sequences</taxon>
        <taxon>metagenomes</taxon>
        <taxon>ecological metagenomes</taxon>
    </lineage>
</organism>
<dbReference type="SUPFAM" id="SSF56281">
    <property type="entry name" value="Metallo-hydrolase/oxidoreductase"/>
    <property type="match status" value="1"/>
</dbReference>
<sequence length="233" mass="26125">MNIQTFHSSSKGNLYKIDDGKTPLLIDPGVPIMEVKKCLNFKVSEIEGALGSHFHADHSQALPDLIKMGIDCWVSRDTAEALKLTGHRIHIIEPEKYFQIGSWSIWPFPLVHDVPNIGFLLSSGDERLLYATDTHYIAATGFEGLTAIMIEINYSMDILEQNIRSGLVDIAQIKRVLFNHMSLKTAIDFLEANDLSRVEEIFLLHLSSGNSIADLFKKEVMRQTGIPTFIGEV</sequence>
<evidence type="ECO:0000259" key="1">
    <source>
        <dbReference type="SMART" id="SM00849"/>
    </source>
</evidence>
<dbReference type="PANTHER" id="PTHR47619:SF1">
    <property type="entry name" value="EXODEOXYRIBONUCLEASE WALJ"/>
    <property type="match status" value="1"/>
</dbReference>
<reference evidence="2" key="1">
    <citation type="journal article" date="2015" name="Nature">
        <title>Complex archaea that bridge the gap between prokaryotes and eukaryotes.</title>
        <authorList>
            <person name="Spang A."/>
            <person name="Saw J.H."/>
            <person name="Jorgensen S.L."/>
            <person name="Zaremba-Niedzwiedzka K."/>
            <person name="Martijn J."/>
            <person name="Lind A.E."/>
            <person name="van Eijk R."/>
            <person name="Schleper C."/>
            <person name="Guy L."/>
            <person name="Ettema T.J."/>
        </authorList>
    </citation>
    <scope>NUCLEOTIDE SEQUENCE</scope>
</reference>
<dbReference type="InterPro" id="IPR052533">
    <property type="entry name" value="WalJ/YycJ-like"/>
</dbReference>
<dbReference type="Pfam" id="PF12706">
    <property type="entry name" value="Lactamase_B_2"/>
    <property type="match status" value="1"/>
</dbReference>
<dbReference type="InterPro" id="IPR036866">
    <property type="entry name" value="RibonucZ/Hydroxyglut_hydro"/>
</dbReference>
<dbReference type="AlphaFoldDB" id="A0A0F9FGQ1"/>
<protein>
    <recommendedName>
        <fullName evidence="1">Metallo-beta-lactamase domain-containing protein</fullName>
    </recommendedName>
</protein>
<dbReference type="SMART" id="SM00849">
    <property type="entry name" value="Lactamase_B"/>
    <property type="match status" value="1"/>
</dbReference>
<accession>A0A0F9FGQ1</accession>
<name>A0A0F9FGQ1_9ZZZZ</name>